<evidence type="ECO:0000256" key="1">
    <source>
        <dbReference type="ARBA" id="ARBA00022603"/>
    </source>
</evidence>
<dbReference type="RefSeq" id="WP_124842524.1">
    <property type="nucleotide sequence ID" value="NZ_RQZG01000001.1"/>
</dbReference>
<dbReference type="Pfam" id="PF00398">
    <property type="entry name" value="RrnaAD"/>
    <property type="match status" value="1"/>
</dbReference>
<feature type="binding site" evidence="5">
    <location>
        <position position="84"/>
    </location>
    <ligand>
        <name>S-adenosyl-L-methionine</name>
        <dbReference type="ChEBI" id="CHEBI:59789"/>
    </ligand>
</feature>
<feature type="binding site" evidence="5">
    <location>
        <position position="14"/>
    </location>
    <ligand>
        <name>S-adenosyl-L-methionine</name>
        <dbReference type="ChEBI" id="CHEBI:59789"/>
    </ligand>
</feature>
<evidence type="ECO:0000256" key="5">
    <source>
        <dbReference type="PROSITE-ProRule" id="PRU01026"/>
    </source>
</evidence>
<reference evidence="8 9" key="1">
    <citation type="submission" date="2018-11" db="EMBL/GenBank/DDBJ databases">
        <title>Genomes From Bacteria Associated with the Canine Oral Cavity: a Test Case for Automated Genome-Based Taxonomic Assignment.</title>
        <authorList>
            <person name="Coil D.A."/>
            <person name="Jospin G."/>
            <person name="Darling A.E."/>
            <person name="Wallis C."/>
            <person name="Davis I.J."/>
            <person name="Harris S."/>
            <person name="Eisen J.A."/>
            <person name="Holcombe L.J."/>
            <person name="O'Flynn C."/>
        </authorList>
    </citation>
    <scope>NUCLEOTIDE SEQUENCE [LARGE SCALE GENOMIC DNA]</scope>
    <source>
        <strain evidence="8 9">OH887_COT-365</strain>
    </source>
</reference>
<proteinExistence type="inferred from homology"/>
<comment type="caution">
    <text evidence="8">The sequence shown here is derived from an EMBL/GenBank/DDBJ whole genome shotgun (WGS) entry which is preliminary data.</text>
</comment>
<dbReference type="InterPro" id="IPR020598">
    <property type="entry name" value="rRNA_Ade_methylase_Trfase_N"/>
</dbReference>
<evidence type="ECO:0000256" key="4">
    <source>
        <dbReference type="ARBA" id="ARBA00022884"/>
    </source>
</evidence>
<feature type="binding site" evidence="5">
    <location>
        <position position="16"/>
    </location>
    <ligand>
        <name>S-adenosyl-L-methionine</name>
        <dbReference type="ChEBI" id="CHEBI:59789"/>
    </ligand>
</feature>
<dbReference type="PROSITE" id="PS01131">
    <property type="entry name" value="RRNA_A_DIMETH"/>
    <property type="match status" value="1"/>
</dbReference>
<dbReference type="NCBIfam" id="NF000499">
    <property type="entry name" value="Erm23S_rRNA_broad"/>
    <property type="match status" value="1"/>
</dbReference>
<evidence type="ECO:0000256" key="2">
    <source>
        <dbReference type="ARBA" id="ARBA00022679"/>
    </source>
</evidence>
<dbReference type="PANTHER" id="PTHR11727:SF7">
    <property type="entry name" value="DIMETHYLADENOSINE TRANSFERASE-RELATED"/>
    <property type="match status" value="1"/>
</dbReference>
<dbReference type="GO" id="GO:0003723">
    <property type="term" value="F:RNA binding"/>
    <property type="evidence" value="ECO:0007669"/>
    <property type="project" value="UniProtKB-UniRule"/>
</dbReference>
<dbReference type="CDD" id="cd02440">
    <property type="entry name" value="AdoMet_MTases"/>
    <property type="match status" value="1"/>
</dbReference>
<dbReference type="Gene3D" id="3.40.50.150">
    <property type="entry name" value="Vaccinia Virus protein VP39"/>
    <property type="match status" value="1"/>
</dbReference>
<dbReference type="InterPro" id="IPR001737">
    <property type="entry name" value="KsgA/Erm"/>
</dbReference>
<evidence type="ECO:0000259" key="7">
    <source>
        <dbReference type="SMART" id="SM00650"/>
    </source>
</evidence>
<evidence type="ECO:0000256" key="6">
    <source>
        <dbReference type="SAM" id="MobiDB-lite"/>
    </source>
</evidence>
<keyword evidence="3 5" id="KW-0949">S-adenosyl-L-methionine</keyword>
<evidence type="ECO:0000256" key="3">
    <source>
        <dbReference type="ARBA" id="ARBA00022691"/>
    </source>
</evidence>
<keyword evidence="2 5" id="KW-0808">Transferase</keyword>
<dbReference type="OrthoDB" id="3616874at2"/>
<feature type="region of interest" description="Disordered" evidence="6">
    <location>
        <begin position="249"/>
        <end position="271"/>
    </location>
</feature>
<dbReference type="InterPro" id="IPR029063">
    <property type="entry name" value="SAM-dependent_MTases_sf"/>
</dbReference>
<dbReference type="SMART" id="SM00650">
    <property type="entry name" value="rADc"/>
    <property type="match status" value="1"/>
</dbReference>
<dbReference type="PANTHER" id="PTHR11727">
    <property type="entry name" value="DIMETHYLADENOSINE TRANSFERASE"/>
    <property type="match status" value="1"/>
</dbReference>
<dbReference type="InterPro" id="IPR020596">
    <property type="entry name" value="rRNA_Ade_Mease_Trfase_CS"/>
</dbReference>
<accession>A0A3P1TD46</accession>
<organism evidence="8 9">
    <name type="scientific">Arachnia propionica</name>
    <dbReference type="NCBI Taxonomy" id="1750"/>
    <lineage>
        <taxon>Bacteria</taxon>
        <taxon>Bacillati</taxon>
        <taxon>Actinomycetota</taxon>
        <taxon>Actinomycetes</taxon>
        <taxon>Propionibacteriales</taxon>
        <taxon>Propionibacteriaceae</taxon>
        <taxon>Arachnia</taxon>
    </lineage>
</organism>
<feature type="binding site" evidence="5">
    <location>
        <position position="100"/>
    </location>
    <ligand>
        <name>S-adenosyl-L-methionine</name>
        <dbReference type="ChEBI" id="CHEBI:59789"/>
    </ligand>
</feature>
<dbReference type="GO" id="GO:0000179">
    <property type="term" value="F:rRNA (adenine-N6,N6-)-dimethyltransferase activity"/>
    <property type="evidence" value="ECO:0007669"/>
    <property type="project" value="UniProtKB-UniRule"/>
</dbReference>
<feature type="binding site" evidence="5">
    <location>
        <position position="40"/>
    </location>
    <ligand>
        <name>S-adenosyl-L-methionine</name>
        <dbReference type="ChEBI" id="CHEBI:59789"/>
    </ligand>
</feature>
<gene>
    <name evidence="8" type="primary">erm</name>
    <name evidence="8" type="ORF">EII34_02500</name>
</gene>
<dbReference type="Proteomes" id="UP000280819">
    <property type="component" value="Unassembled WGS sequence"/>
</dbReference>
<dbReference type="EMBL" id="RQZG01000001">
    <property type="protein sequence ID" value="RRD07372.1"/>
    <property type="molecule type" value="Genomic_DNA"/>
</dbReference>
<dbReference type="AlphaFoldDB" id="A0A3P1TD46"/>
<evidence type="ECO:0000313" key="8">
    <source>
        <dbReference type="EMBL" id="RRD07372.1"/>
    </source>
</evidence>
<feature type="domain" description="Ribosomal RNA adenine methylase transferase N-terminal" evidence="7">
    <location>
        <begin position="21"/>
        <end position="181"/>
    </location>
</feature>
<keyword evidence="4 5" id="KW-0694">RNA-binding</keyword>
<comment type="similarity">
    <text evidence="5">Belongs to the class I-like SAM-binding methyltransferase superfamily. rRNA adenine N(6)-methyltransferase family.</text>
</comment>
<dbReference type="PROSITE" id="PS51689">
    <property type="entry name" value="SAM_RNA_A_N6_MT"/>
    <property type="match status" value="1"/>
</dbReference>
<evidence type="ECO:0000313" key="9">
    <source>
        <dbReference type="Proteomes" id="UP000280819"/>
    </source>
</evidence>
<name>A0A3P1TD46_9ACTN</name>
<keyword evidence="1 5" id="KW-0489">Methyltransferase</keyword>
<protein>
    <submittedName>
        <fullName evidence="8">23S ribosomal RNA methyltransferase Erm</fullName>
    </submittedName>
</protein>
<dbReference type="GO" id="GO:0005829">
    <property type="term" value="C:cytosol"/>
    <property type="evidence" value="ECO:0007669"/>
    <property type="project" value="TreeGrafter"/>
</dbReference>
<feature type="binding site" evidence="5">
    <location>
        <position position="61"/>
    </location>
    <ligand>
        <name>S-adenosyl-L-methionine</name>
        <dbReference type="ChEBI" id="CHEBI:59789"/>
    </ligand>
</feature>
<dbReference type="SUPFAM" id="SSF53335">
    <property type="entry name" value="S-adenosyl-L-methionine-dependent methyltransferases"/>
    <property type="match status" value="1"/>
</dbReference>
<sequence length="271" mass="30116">MPTFQHGRHEYGQNFLTDPTVIATIIDLVATTRGPIVEIGPGDGALTRPMSRLGRPVTAVEIDAHLARRLRRRLPSHVAVVTADFLTHQPPNHPHVVVGNLPFHQTTAMLRHLLHSTTWTDAVLLTQWEVARRRAGVGGATMMTAQWSPWFSFTLHGRVPARAFTPRPGVDGGILTIHRREDPLLSMDQRRRFQALVHRVYTGPGNGLTEILARATSLGTPRAARTWLSRHGIDASALPRTMPPNTWVDLFKTTGSSPPSPRTRGGDRRRR</sequence>